<dbReference type="OrthoDB" id="10260614at2759"/>
<dbReference type="CDD" id="cd03426">
    <property type="entry name" value="NUDIX_CoAse_Nudt7"/>
    <property type="match status" value="1"/>
</dbReference>
<accession>M5G7X3</accession>
<keyword evidence="4" id="KW-1185">Reference proteome</keyword>
<protein>
    <recommendedName>
        <fullName evidence="2">Nudix hydrolase domain-containing protein</fullName>
    </recommendedName>
</protein>
<evidence type="ECO:0000256" key="1">
    <source>
        <dbReference type="SAM" id="MobiDB-lite"/>
    </source>
</evidence>
<feature type="compositionally biased region" description="Basic and acidic residues" evidence="1">
    <location>
        <begin position="28"/>
        <end position="42"/>
    </location>
</feature>
<dbReference type="PANTHER" id="PTHR12992">
    <property type="entry name" value="NUDIX HYDROLASE"/>
    <property type="match status" value="1"/>
</dbReference>
<dbReference type="HOGENOM" id="CLU_040940_1_0_1"/>
<dbReference type="InterPro" id="IPR045121">
    <property type="entry name" value="CoAse"/>
</dbReference>
<dbReference type="SUPFAM" id="SSF55811">
    <property type="entry name" value="Nudix"/>
    <property type="match status" value="1"/>
</dbReference>
<name>M5G7X3_DACPD</name>
<dbReference type="GeneID" id="63691081"/>
<dbReference type="GO" id="GO:0015938">
    <property type="term" value="P:coenzyme A catabolic process"/>
    <property type="evidence" value="ECO:0007669"/>
    <property type="project" value="TreeGrafter"/>
</dbReference>
<dbReference type="PROSITE" id="PS51462">
    <property type="entry name" value="NUDIX"/>
    <property type="match status" value="1"/>
</dbReference>
<dbReference type="OMA" id="HSFHFVD"/>
<feature type="domain" description="Nudix hydrolase" evidence="2">
    <location>
        <begin position="1"/>
        <end position="124"/>
    </location>
</feature>
<dbReference type="Pfam" id="PF00293">
    <property type="entry name" value="NUDIX"/>
    <property type="match status" value="1"/>
</dbReference>
<dbReference type="AlphaFoldDB" id="M5G7X3"/>
<dbReference type="EMBL" id="JH795855">
    <property type="protein sequence ID" value="EJU06306.1"/>
    <property type="molecule type" value="Genomic_DNA"/>
</dbReference>
<dbReference type="InterPro" id="IPR015797">
    <property type="entry name" value="NUDIX_hydrolase-like_dom_sf"/>
</dbReference>
<evidence type="ECO:0000313" key="4">
    <source>
        <dbReference type="Proteomes" id="UP000030653"/>
    </source>
</evidence>
<reference evidence="3 4" key="1">
    <citation type="journal article" date="2012" name="Science">
        <title>The Paleozoic origin of enzymatic lignin decomposition reconstructed from 31 fungal genomes.</title>
        <authorList>
            <person name="Floudas D."/>
            <person name="Binder M."/>
            <person name="Riley R."/>
            <person name="Barry K."/>
            <person name="Blanchette R.A."/>
            <person name="Henrissat B."/>
            <person name="Martinez A.T."/>
            <person name="Otillar R."/>
            <person name="Spatafora J.W."/>
            <person name="Yadav J.S."/>
            <person name="Aerts A."/>
            <person name="Benoit I."/>
            <person name="Boyd A."/>
            <person name="Carlson A."/>
            <person name="Copeland A."/>
            <person name="Coutinho P.M."/>
            <person name="de Vries R.P."/>
            <person name="Ferreira P."/>
            <person name="Findley K."/>
            <person name="Foster B."/>
            <person name="Gaskell J."/>
            <person name="Glotzer D."/>
            <person name="Gorecki P."/>
            <person name="Heitman J."/>
            <person name="Hesse C."/>
            <person name="Hori C."/>
            <person name="Igarashi K."/>
            <person name="Jurgens J.A."/>
            <person name="Kallen N."/>
            <person name="Kersten P."/>
            <person name="Kohler A."/>
            <person name="Kuees U."/>
            <person name="Kumar T.K.A."/>
            <person name="Kuo A."/>
            <person name="LaButti K."/>
            <person name="Larrondo L.F."/>
            <person name="Lindquist E."/>
            <person name="Ling A."/>
            <person name="Lombard V."/>
            <person name="Lucas S."/>
            <person name="Lundell T."/>
            <person name="Martin R."/>
            <person name="McLaughlin D.J."/>
            <person name="Morgenstern I."/>
            <person name="Morin E."/>
            <person name="Murat C."/>
            <person name="Nagy L.G."/>
            <person name="Nolan M."/>
            <person name="Ohm R.A."/>
            <person name="Patyshakuliyeva A."/>
            <person name="Rokas A."/>
            <person name="Ruiz-Duenas F.J."/>
            <person name="Sabat G."/>
            <person name="Salamov A."/>
            <person name="Samejima M."/>
            <person name="Schmutz J."/>
            <person name="Slot J.C."/>
            <person name="St John F."/>
            <person name="Stenlid J."/>
            <person name="Sun H."/>
            <person name="Sun S."/>
            <person name="Syed K."/>
            <person name="Tsang A."/>
            <person name="Wiebenga A."/>
            <person name="Young D."/>
            <person name="Pisabarro A."/>
            <person name="Eastwood D.C."/>
            <person name="Martin F."/>
            <person name="Cullen D."/>
            <person name="Grigoriev I.V."/>
            <person name="Hibbett D.S."/>
        </authorList>
    </citation>
    <scope>NUCLEOTIDE SEQUENCE [LARGE SCALE GENOMIC DNA]</scope>
    <source>
        <strain evidence="3 4">DJM-731 SS1</strain>
    </source>
</reference>
<dbReference type="STRING" id="1858805.M5G7X3"/>
<evidence type="ECO:0000259" key="2">
    <source>
        <dbReference type="PROSITE" id="PS51462"/>
    </source>
</evidence>
<dbReference type="GO" id="GO:0010945">
    <property type="term" value="F:coenzyme A diphosphatase activity"/>
    <property type="evidence" value="ECO:0007669"/>
    <property type="project" value="InterPro"/>
</dbReference>
<proteinExistence type="predicted"/>
<gene>
    <name evidence="3" type="ORF">DACRYDRAFT_73701</name>
</gene>
<dbReference type="InterPro" id="IPR000086">
    <property type="entry name" value="NUDIX_hydrolase_dom"/>
</dbReference>
<dbReference type="PANTHER" id="PTHR12992:SF45">
    <property type="entry name" value="NUDIX HYDROLASE DOMAIN-CONTAINING PROTEIN"/>
    <property type="match status" value="1"/>
</dbReference>
<evidence type="ECO:0000313" key="3">
    <source>
        <dbReference type="EMBL" id="EJU06306.1"/>
    </source>
</evidence>
<organism evidence="3 4">
    <name type="scientific">Dacryopinax primogenitus (strain DJM 731)</name>
    <name type="common">Brown rot fungus</name>
    <dbReference type="NCBI Taxonomy" id="1858805"/>
    <lineage>
        <taxon>Eukaryota</taxon>
        <taxon>Fungi</taxon>
        <taxon>Dikarya</taxon>
        <taxon>Basidiomycota</taxon>
        <taxon>Agaricomycotina</taxon>
        <taxon>Dacrymycetes</taxon>
        <taxon>Dacrymycetales</taxon>
        <taxon>Dacrymycetaceae</taxon>
        <taxon>Dacryopinax</taxon>
    </lineage>
</organism>
<dbReference type="RefSeq" id="XP_040633200.1">
    <property type="nucleotide sequence ID" value="XM_040776019.1"/>
</dbReference>
<dbReference type="Proteomes" id="UP000030653">
    <property type="component" value="Unassembled WGS sequence"/>
</dbReference>
<sequence>MGDLYVLLTQRSMALKSFPGDTALPGGKADKKDRSAEETARREAFEEIGLPQDPLLVPHLCTLPPFLSANNLLVTPVIVLITSRALRPILNTPEVARLFAHPLLAFLSQSAPFSNAGEYHTLKDVLWASDPSSGPVRLHRFLTGREGEGIKPVFGLTAAILIRAAEVGYGRKAEFDVEAEGQREMGDRIGHVLKGLGLREEERVGRKWYLTMEKGENGRKGKAKL</sequence>
<feature type="region of interest" description="Disordered" evidence="1">
    <location>
        <begin position="19"/>
        <end position="42"/>
    </location>
</feature>
<dbReference type="Gene3D" id="3.90.79.10">
    <property type="entry name" value="Nucleoside Triphosphate Pyrophosphohydrolase"/>
    <property type="match status" value="1"/>
</dbReference>